<dbReference type="PROSITE" id="PS50800">
    <property type="entry name" value="SAP"/>
    <property type="match status" value="1"/>
</dbReference>
<feature type="region of interest" description="Disordered" evidence="1">
    <location>
        <begin position="28"/>
        <end position="112"/>
    </location>
</feature>
<feature type="domain" description="SAP" evidence="2">
    <location>
        <begin position="109"/>
        <end position="143"/>
    </location>
</feature>
<sequence>MADDDMEVGPTCTAEELAAQRYEAAKAKGDVLELSSDDDEDEPPAKPQTPRRSRLDDVTFGADGRARDTHAQRKRRQIIISDDENSEEEEEEVVFVTPPPRKKRRSTPAPGVTVAQLKDRCRARGLKVGGTKAELLARLSNPSAEDRAGYRPLKANARTQYFVDGRRVSKSQFDRSQGYGGFAAAMSQHRAAEAQHRAAEAQHRALMAQSRQMERMFRRGFPW</sequence>
<feature type="compositionally biased region" description="Acidic residues" evidence="1">
    <location>
        <begin position="81"/>
        <end position="93"/>
    </location>
</feature>
<dbReference type="InterPro" id="IPR036361">
    <property type="entry name" value="SAP_dom_sf"/>
</dbReference>
<accession>A0A8J2SDX7</accession>
<reference evidence="3" key="1">
    <citation type="submission" date="2021-11" db="EMBL/GenBank/DDBJ databases">
        <authorList>
            <consortium name="Genoscope - CEA"/>
            <person name="William W."/>
        </authorList>
    </citation>
    <scope>NUCLEOTIDE SEQUENCE</scope>
</reference>
<evidence type="ECO:0000313" key="3">
    <source>
        <dbReference type="EMBL" id="CAH0368088.1"/>
    </source>
</evidence>
<dbReference type="EMBL" id="CAKKNE010000002">
    <property type="protein sequence ID" value="CAH0368088.1"/>
    <property type="molecule type" value="Genomic_DNA"/>
</dbReference>
<dbReference type="OrthoDB" id="445357at2759"/>
<dbReference type="Pfam" id="PF02037">
    <property type="entry name" value="SAP"/>
    <property type="match status" value="1"/>
</dbReference>
<evidence type="ECO:0000313" key="4">
    <source>
        <dbReference type="Proteomes" id="UP000789595"/>
    </source>
</evidence>
<dbReference type="SUPFAM" id="SSF68906">
    <property type="entry name" value="SAP domain"/>
    <property type="match status" value="1"/>
</dbReference>
<dbReference type="AlphaFoldDB" id="A0A8J2SDX7"/>
<dbReference type="Proteomes" id="UP000789595">
    <property type="component" value="Unassembled WGS sequence"/>
</dbReference>
<name>A0A8J2SDX7_9STRA</name>
<dbReference type="Gene3D" id="1.10.720.30">
    <property type="entry name" value="SAP domain"/>
    <property type="match status" value="1"/>
</dbReference>
<evidence type="ECO:0000259" key="2">
    <source>
        <dbReference type="PROSITE" id="PS50800"/>
    </source>
</evidence>
<proteinExistence type="predicted"/>
<evidence type="ECO:0000256" key="1">
    <source>
        <dbReference type="SAM" id="MobiDB-lite"/>
    </source>
</evidence>
<keyword evidence="4" id="KW-1185">Reference proteome</keyword>
<gene>
    <name evidence="3" type="ORF">PECAL_2P11370</name>
</gene>
<dbReference type="InterPro" id="IPR003034">
    <property type="entry name" value="SAP_dom"/>
</dbReference>
<organism evidence="3 4">
    <name type="scientific">Pelagomonas calceolata</name>
    <dbReference type="NCBI Taxonomy" id="35677"/>
    <lineage>
        <taxon>Eukaryota</taxon>
        <taxon>Sar</taxon>
        <taxon>Stramenopiles</taxon>
        <taxon>Ochrophyta</taxon>
        <taxon>Pelagophyceae</taxon>
        <taxon>Pelagomonadales</taxon>
        <taxon>Pelagomonadaceae</taxon>
        <taxon>Pelagomonas</taxon>
    </lineage>
</organism>
<comment type="caution">
    <text evidence="3">The sequence shown here is derived from an EMBL/GenBank/DDBJ whole genome shotgun (WGS) entry which is preliminary data.</text>
</comment>
<protein>
    <recommendedName>
        <fullName evidence="2">SAP domain-containing protein</fullName>
    </recommendedName>
</protein>
<dbReference type="SMART" id="SM00513">
    <property type="entry name" value="SAP"/>
    <property type="match status" value="1"/>
</dbReference>